<evidence type="ECO:0000313" key="3">
    <source>
        <dbReference type="Proteomes" id="UP001600650"/>
    </source>
</evidence>
<evidence type="ECO:0000256" key="1">
    <source>
        <dbReference type="SAM" id="MobiDB-lite"/>
    </source>
</evidence>
<protein>
    <submittedName>
        <fullName evidence="2">DUF1275 family protein</fullName>
    </submittedName>
</protein>
<accession>A0ABW6JMI3</accession>
<feature type="compositionally biased region" description="Low complexity" evidence="1">
    <location>
        <begin position="54"/>
        <end position="74"/>
    </location>
</feature>
<sequence length="74" mass="7601">MTVLTVIAGAVDAVSFLTLAKVFCALVTGDVLFLREPAALGGDLMCPRREGSSRAPAPGAPVPTAARTPRVPRP</sequence>
<gene>
    <name evidence="2" type="ORF">ACFU0X_23150</name>
</gene>
<dbReference type="RefSeq" id="WP_189901771.1">
    <property type="nucleotide sequence ID" value="NZ_JBHVBU010000073.1"/>
</dbReference>
<comment type="caution">
    <text evidence="2">The sequence shown here is derived from an EMBL/GenBank/DDBJ whole genome shotgun (WGS) entry which is preliminary data.</text>
</comment>
<reference evidence="2 3" key="1">
    <citation type="submission" date="2024-09" db="EMBL/GenBank/DDBJ databases">
        <title>The Natural Products Discovery Center: Release of the First 8490 Sequenced Strains for Exploring Actinobacteria Biosynthetic Diversity.</title>
        <authorList>
            <person name="Kalkreuter E."/>
            <person name="Kautsar S.A."/>
            <person name="Yang D."/>
            <person name="Bader C.D."/>
            <person name="Teijaro C.N."/>
            <person name="Fluegel L."/>
            <person name="Davis C.M."/>
            <person name="Simpson J.R."/>
            <person name="Lauterbach L."/>
            <person name="Steele A.D."/>
            <person name="Gui C."/>
            <person name="Meng S."/>
            <person name="Li G."/>
            <person name="Viehrig K."/>
            <person name="Ye F."/>
            <person name="Su P."/>
            <person name="Kiefer A.F."/>
            <person name="Nichols A."/>
            <person name="Cepeda A.J."/>
            <person name="Yan W."/>
            <person name="Fan B."/>
            <person name="Jiang Y."/>
            <person name="Adhikari A."/>
            <person name="Zheng C.-J."/>
            <person name="Schuster L."/>
            <person name="Cowan T.M."/>
            <person name="Smanski M.J."/>
            <person name="Chevrette M.G."/>
            <person name="De Carvalho L.P.S."/>
            <person name="Shen B."/>
        </authorList>
    </citation>
    <scope>NUCLEOTIDE SEQUENCE [LARGE SCALE GENOMIC DNA]</scope>
    <source>
        <strain evidence="2 3">NPDC057399</strain>
    </source>
</reference>
<dbReference type="Pfam" id="PF06912">
    <property type="entry name" value="DUF1275"/>
    <property type="match status" value="1"/>
</dbReference>
<dbReference type="InterPro" id="IPR010699">
    <property type="entry name" value="DUF1275"/>
</dbReference>
<dbReference type="Proteomes" id="UP001600650">
    <property type="component" value="Unassembled WGS sequence"/>
</dbReference>
<proteinExistence type="predicted"/>
<organism evidence="2 3">
    <name type="scientific">Streptomyces cellulosae</name>
    <dbReference type="NCBI Taxonomy" id="1968"/>
    <lineage>
        <taxon>Bacteria</taxon>
        <taxon>Bacillati</taxon>
        <taxon>Actinomycetota</taxon>
        <taxon>Actinomycetes</taxon>
        <taxon>Kitasatosporales</taxon>
        <taxon>Streptomycetaceae</taxon>
        <taxon>Streptomyces</taxon>
    </lineage>
</organism>
<feature type="region of interest" description="Disordered" evidence="1">
    <location>
        <begin position="47"/>
        <end position="74"/>
    </location>
</feature>
<name>A0ABW6JMI3_STRCE</name>
<keyword evidence="3" id="KW-1185">Reference proteome</keyword>
<evidence type="ECO:0000313" key="2">
    <source>
        <dbReference type="EMBL" id="MFE7965897.1"/>
    </source>
</evidence>
<dbReference type="EMBL" id="JBHVBU010000073">
    <property type="protein sequence ID" value="MFE7965897.1"/>
    <property type="molecule type" value="Genomic_DNA"/>
</dbReference>